<dbReference type="AlphaFoldDB" id="A0AAE3A2B7"/>
<dbReference type="EMBL" id="JAJEPV010000011">
    <property type="protein sequence ID" value="MCC2119151.1"/>
    <property type="molecule type" value="Genomic_DNA"/>
</dbReference>
<protein>
    <submittedName>
        <fullName evidence="1">Uncharacterized protein</fullName>
    </submittedName>
</protein>
<sequence length="73" mass="8272">MDVTPGYYYDAVKLQQMVATPDMVHKTLAEDHNLMDAEQITDTGNDMDTAVAEVAELLRSLFLWKKTVLIENL</sequence>
<gene>
    <name evidence="1" type="ORF">LKD75_06005</name>
</gene>
<organism evidence="1 2">
    <name type="scientific">Waltera acetigignens</name>
    <dbReference type="NCBI Taxonomy" id="2981769"/>
    <lineage>
        <taxon>Bacteria</taxon>
        <taxon>Bacillati</taxon>
        <taxon>Bacillota</taxon>
        <taxon>Clostridia</taxon>
        <taxon>Lachnospirales</taxon>
        <taxon>Lachnospiraceae</taxon>
        <taxon>Waltera</taxon>
    </lineage>
</organism>
<name>A0AAE3A2B7_9FIRM</name>
<reference evidence="1 2" key="1">
    <citation type="submission" date="2021-10" db="EMBL/GenBank/DDBJ databases">
        <title>Anaerobic single-cell dispensing facilitates the cultivation of human gut bacteria.</title>
        <authorList>
            <person name="Afrizal A."/>
        </authorList>
    </citation>
    <scope>NUCLEOTIDE SEQUENCE [LARGE SCALE GENOMIC DNA]</scope>
    <source>
        <strain evidence="1 2">CLA-AA-H273</strain>
    </source>
</reference>
<dbReference type="Proteomes" id="UP001197795">
    <property type="component" value="Unassembled WGS sequence"/>
</dbReference>
<evidence type="ECO:0000313" key="2">
    <source>
        <dbReference type="Proteomes" id="UP001197795"/>
    </source>
</evidence>
<comment type="caution">
    <text evidence="1">The sequence shown here is derived from an EMBL/GenBank/DDBJ whole genome shotgun (WGS) entry which is preliminary data.</text>
</comment>
<proteinExistence type="predicted"/>
<keyword evidence="2" id="KW-1185">Reference proteome</keyword>
<evidence type="ECO:0000313" key="1">
    <source>
        <dbReference type="EMBL" id="MCC2119151.1"/>
    </source>
</evidence>
<dbReference type="RefSeq" id="WP_118504407.1">
    <property type="nucleotide sequence ID" value="NZ_JAJEPV010000011.1"/>
</dbReference>
<accession>A0AAE3A2B7</accession>